<dbReference type="InterPro" id="IPR010158">
    <property type="entry name" value="Amidase_Cbmase"/>
</dbReference>
<dbReference type="NCBIfam" id="NF006771">
    <property type="entry name" value="PRK09290.1-5"/>
    <property type="match status" value="1"/>
</dbReference>
<proteinExistence type="inferred from homology"/>
<evidence type="ECO:0000256" key="1">
    <source>
        <dbReference type="ARBA" id="ARBA00006153"/>
    </source>
</evidence>
<keyword evidence="6" id="KW-1185">Reference proteome</keyword>
<feature type="binding site" evidence="3">
    <location>
        <position position="191"/>
    </location>
    <ligand>
        <name>Zn(2+)</name>
        <dbReference type="ChEBI" id="CHEBI:29105"/>
        <label>1</label>
    </ligand>
</feature>
<dbReference type="InterPro" id="IPR011650">
    <property type="entry name" value="Peptidase_M20_dimer"/>
</dbReference>
<evidence type="ECO:0000256" key="3">
    <source>
        <dbReference type="PIRSR" id="PIRSR001235-1"/>
    </source>
</evidence>
<dbReference type="Gene3D" id="3.30.70.360">
    <property type="match status" value="1"/>
</dbReference>
<dbReference type="Pfam" id="PF07687">
    <property type="entry name" value="M20_dimer"/>
    <property type="match status" value="1"/>
</dbReference>
<dbReference type="PANTHER" id="PTHR32494:SF5">
    <property type="entry name" value="ALLANTOATE AMIDOHYDROLASE"/>
    <property type="match status" value="1"/>
</dbReference>
<dbReference type="Proteomes" id="UP000267535">
    <property type="component" value="Unassembled WGS sequence"/>
</dbReference>
<dbReference type="OrthoDB" id="9808195at2"/>
<dbReference type="NCBIfam" id="NF006769">
    <property type="entry name" value="PRK09290.1-3"/>
    <property type="match status" value="1"/>
</dbReference>
<dbReference type="NCBIfam" id="TIGR01879">
    <property type="entry name" value="hydantase"/>
    <property type="match status" value="1"/>
</dbReference>
<dbReference type="PIRSF" id="PIRSF001235">
    <property type="entry name" value="Amidase_carbamoylase"/>
    <property type="match status" value="1"/>
</dbReference>
<dbReference type="InterPro" id="IPR002933">
    <property type="entry name" value="Peptidase_M20"/>
</dbReference>
<evidence type="ECO:0000313" key="6">
    <source>
        <dbReference type="Proteomes" id="UP000267535"/>
    </source>
</evidence>
<sequence length="412" mass="44695">MIPEIKINQQRIWDSLMTLGQIGGTEEGGCCRLALTELDRQARDTFINWCKDAGCEISIDQIGNIFARRPGTNPDAAAITTGSHLDTQPTGGKFDGIYGCLAGLEVIRTLNDHNIQTFRPVEVSVWTNEEGSRFAPAMIASGVFCGEFDIDYGLSRADSEGVTIGEALKQIGYDGAEPVGQRDIHRFFELHIEQGPVLEQEKLDIGIVTGVLGMRWYDLVIKGTSAHAGPTPMAYRQDALYASACMIKELFELAHSNEEGNTRSTFGCLDVIQPSRNVIPGEVRLTVDLRHSDLDGLQSLEQKAREIIAAIAEQSGTTAELNCIWDSPPTAFAPECIEAVGNAVKDTGLSYCELVSGAGHDAVYLSRKVPTSMIFVPSVGGISHNEAEWSTIEQIGAGTQVLFNVMQTQANI</sequence>
<keyword evidence="3" id="KW-0479">Metal-binding</keyword>
<organism evidence="5 6">
    <name type="scientific">Amphritea balenae</name>
    <dbReference type="NCBI Taxonomy" id="452629"/>
    <lineage>
        <taxon>Bacteria</taxon>
        <taxon>Pseudomonadati</taxon>
        <taxon>Pseudomonadota</taxon>
        <taxon>Gammaproteobacteria</taxon>
        <taxon>Oceanospirillales</taxon>
        <taxon>Oceanospirillaceae</taxon>
        <taxon>Amphritea</taxon>
    </lineage>
</organism>
<dbReference type="Pfam" id="PF01546">
    <property type="entry name" value="Peptidase_M20"/>
    <property type="match status" value="1"/>
</dbReference>
<dbReference type="EMBL" id="RQXV01000001">
    <property type="protein sequence ID" value="RRD01833.1"/>
    <property type="molecule type" value="Genomic_DNA"/>
</dbReference>
<dbReference type="NCBIfam" id="NF009527">
    <property type="entry name" value="PRK12891.1"/>
    <property type="match status" value="1"/>
</dbReference>
<protein>
    <submittedName>
        <fullName evidence="5">Zn-dependent hydrolase</fullName>
    </submittedName>
</protein>
<feature type="binding site" evidence="3">
    <location>
        <position position="84"/>
    </location>
    <ligand>
        <name>Zn(2+)</name>
        <dbReference type="ChEBI" id="CHEBI:29105"/>
        <label>1</label>
    </ligand>
</feature>
<evidence type="ECO:0000259" key="4">
    <source>
        <dbReference type="Pfam" id="PF07687"/>
    </source>
</evidence>
<dbReference type="CDD" id="cd03884">
    <property type="entry name" value="M20_bAS"/>
    <property type="match status" value="1"/>
</dbReference>
<feature type="binding site" evidence="3">
    <location>
        <position position="130"/>
    </location>
    <ligand>
        <name>Zn(2+)</name>
        <dbReference type="ChEBI" id="CHEBI:29105"/>
        <label>2</label>
    </ligand>
</feature>
<name>A0A3P1T0B7_9GAMM</name>
<gene>
    <name evidence="5" type="ORF">EHS89_02690</name>
</gene>
<feature type="binding site" evidence="3">
    <location>
        <position position="95"/>
    </location>
    <ligand>
        <name>Zn(2+)</name>
        <dbReference type="ChEBI" id="CHEBI:29105"/>
        <label>2</label>
    </ligand>
</feature>
<evidence type="ECO:0000256" key="2">
    <source>
        <dbReference type="ARBA" id="ARBA00022801"/>
    </source>
</evidence>
<dbReference type="SUPFAM" id="SSF53187">
    <property type="entry name" value="Zn-dependent exopeptidases"/>
    <property type="match status" value="1"/>
</dbReference>
<dbReference type="GO" id="GO:0046872">
    <property type="term" value="F:metal ion binding"/>
    <property type="evidence" value="ECO:0007669"/>
    <property type="project" value="UniProtKB-KW"/>
</dbReference>
<keyword evidence="2 5" id="KW-0378">Hydrolase</keyword>
<comment type="cofactor">
    <cofactor evidence="3">
        <name>Zn(2+)</name>
        <dbReference type="ChEBI" id="CHEBI:29105"/>
    </cofactor>
    <text evidence="3">Binds 2 Zn(2+) ions per subunit.</text>
</comment>
<evidence type="ECO:0000313" key="5">
    <source>
        <dbReference type="EMBL" id="RRD01833.1"/>
    </source>
</evidence>
<comment type="similarity">
    <text evidence="1">Belongs to the peptidase M20 family.</text>
</comment>
<reference evidence="5 6" key="1">
    <citation type="submission" date="2018-11" db="EMBL/GenBank/DDBJ databases">
        <title>The draft genome sequence of Amphritea balenae JAMM 1525T.</title>
        <authorList>
            <person name="Fang Z."/>
            <person name="Zhang Y."/>
            <person name="Han X."/>
        </authorList>
    </citation>
    <scope>NUCLEOTIDE SEQUENCE [LARGE SCALE GENOMIC DNA]</scope>
    <source>
        <strain evidence="5 6">JAMM 1525</strain>
    </source>
</reference>
<comment type="caution">
    <text evidence="5">The sequence shown here is derived from an EMBL/GenBank/DDBJ whole genome shotgun (WGS) entry which is preliminary data.</text>
</comment>
<keyword evidence="3" id="KW-0862">Zinc</keyword>
<dbReference type="Gene3D" id="3.40.630.10">
    <property type="entry name" value="Zn peptidases"/>
    <property type="match status" value="1"/>
</dbReference>
<dbReference type="GO" id="GO:0016813">
    <property type="term" value="F:hydrolase activity, acting on carbon-nitrogen (but not peptide) bonds, in linear amidines"/>
    <property type="evidence" value="ECO:0007669"/>
    <property type="project" value="InterPro"/>
</dbReference>
<feature type="domain" description="Peptidase M20 dimerisation" evidence="4">
    <location>
        <begin position="211"/>
        <end position="313"/>
    </location>
</feature>
<feature type="binding site" evidence="3">
    <location>
        <position position="95"/>
    </location>
    <ligand>
        <name>Zn(2+)</name>
        <dbReference type="ChEBI" id="CHEBI:29105"/>
        <label>1</label>
    </ligand>
</feature>
<dbReference type="AlphaFoldDB" id="A0A3P1T0B7"/>
<dbReference type="PANTHER" id="PTHR32494">
    <property type="entry name" value="ALLANTOATE DEIMINASE-RELATED"/>
    <property type="match status" value="1"/>
</dbReference>
<dbReference type="SUPFAM" id="SSF55031">
    <property type="entry name" value="Bacterial exopeptidase dimerisation domain"/>
    <property type="match status" value="1"/>
</dbReference>
<dbReference type="InterPro" id="IPR036264">
    <property type="entry name" value="Bact_exopeptidase_dim_dom"/>
</dbReference>
<accession>A0A3P1T0B7</accession>
<feature type="binding site" evidence="3">
    <location>
        <position position="384"/>
    </location>
    <ligand>
        <name>Zn(2+)</name>
        <dbReference type="ChEBI" id="CHEBI:29105"/>
        <label>2</label>
    </ligand>
</feature>